<sequence length="162" mass="19028">MSVINRQYPETREANFNHARVLVIESNDTCWQRIQKSMAKLLPNVLLIRAINREQALSLIPEWLDDERTVPKLVLLDLYVPNRAQGFQLLNDIRNLAEPLNWIPVIIFSKSDLQADINEAYQRGCSAYLIKPACLPEWHDCFKQLRMFWWETAALPLIRHVF</sequence>
<dbReference type="PANTHER" id="PTHR44520:SF2">
    <property type="entry name" value="RESPONSE REGULATOR RCP1"/>
    <property type="match status" value="1"/>
</dbReference>
<keyword evidence="1" id="KW-0597">Phosphoprotein</keyword>
<feature type="modified residue" description="4-aspartylphosphate" evidence="1">
    <location>
        <position position="77"/>
    </location>
</feature>
<keyword evidence="4" id="KW-1185">Reference proteome</keyword>
<accession>A0ABS3JU58</accession>
<dbReference type="Gene3D" id="3.40.50.2300">
    <property type="match status" value="1"/>
</dbReference>
<name>A0ABS3JU58_9BACT</name>
<organism evidence="3 4">
    <name type="scientific">Fibrella forsythiae</name>
    <dbReference type="NCBI Taxonomy" id="2817061"/>
    <lineage>
        <taxon>Bacteria</taxon>
        <taxon>Pseudomonadati</taxon>
        <taxon>Bacteroidota</taxon>
        <taxon>Cytophagia</taxon>
        <taxon>Cytophagales</taxon>
        <taxon>Spirosomataceae</taxon>
        <taxon>Fibrella</taxon>
    </lineage>
</organism>
<dbReference type="Pfam" id="PF00072">
    <property type="entry name" value="Response_reg"/>
    <property type="match status" value="1"/>
</dbReference>
<proteinExistence type="predicted"/>
<dbReference type="SUPFAM" id="SSF52172">
    <property type="entry name" value="CheY-like"/>
    <property type="match status" value="1"/>
</dbReference>
<dbReference type="InterPro" id="IPR011006">
    <property type="entry name" value="CheY-like_superfamily"/>
</dbReference>
<dbReference type="RefSeq" id="WP_207332888.1">
    <property type="nucleotide sequence ID" value="NZ_JAFMYW010000016.1"/>
</dbReference>
<dbReference type="Proteomes" id="UP000664628">
    <property type="component" value="Unassembled WGS sequence"/>
</dbReference>
<feature type="domain" description="Response regulatory" evidence="2">
    <location>
        <begin position="20"/>
        <end position="146"/>
    </location>
</feature>
<evidence type="ECO:0000313" key="4">
    <source>
        <dbReference type="Proteomes" id="UP000664628"/>
    </source>
</evidence>
<dbReference type="PROSITE" id="PS50110">
    <property type="entry name" value="RESPONSE_REGULATORY"/>
    <property type="match status" value="1"/>
</dbReference>
<dbReference type="InterPro" id="IPR001789">
    <property type="entry name" value="Sig_transdc_resp-reg_receiver"/>
</dbReference>
<dbReference type="SMART" id="SM00448">
    <property type="entry name" value="REC"/>
    <property type="match status" value="1"/>
</dbReference>
<evidence type="ECO:0000256" key="1">
    <source>
        <dbReference type="PROSITE-ProRule" id="PRU00169"/>
    </source>
</evidence>
<evidence type="ECO:0000259" key="2">
    <source>
        <dbReference type="PROSITE" id="PS50110"/>
    </source>
</evidence>
<reference evidence="3 4" key="1">
    <citation type="submission" date="2021-03" db="EMBL/GenBank/DDBJ databases">
        <title>Fibrella sp. HMF5405 genome sequencing and assembly.</title>
        <authorList>
            <person name="Kang H."/>
            <person name="Kim H."/>
            <person name="Bae S."/>
            <person name="Joh K."/>
        </authorList>
    </citation>
    <scope>NUCLEOTIDE SEQUENCE [LARGE SCALE GENOMIC DNA]</scope>
    <source>
        <strain evidence="3 4">HMF5405</strain>
    </source>
</reference>
<gene>
    <name evidence="3" type="ORF">J2I46_30465</name>
</gene>
<evidence type="ECO:0000313" key="3">
    <source>
        <dbReference type="EMBL" id="MBO0952936.1"/>
    </source>
</evidence>
<protein>
    <submittedName>
        <fullName evidence="3">Response regulator</fullName>
    </submittedName>
</protein>
<dbReference type="PANTHER" id="PTHR44520">
    <property type="entry name" value="RESPONSE REGULATOR RCP1-RELATED"/>
    <property type="match status" value="1"/>
</dbReference>
<dbReference type="EMBL" id="JAFMYW010000016">
    <property type="protein sequence ID" value="MBO0952936.1"/>
    <property type="molecule type" value="Genomic_DNA"/>
</dbReference>
<dbReference type="InterPro" id="IPR052893">
    <property type="entry name" value="TCS_response_regulator"/>
</dbReference>
<comment type="caution">
    <text evidence="3">The sequence shown here is derived from an EMBL/GenBank/DDBJ whole genome shotgun (WGS) entry which is preliminary data.</text>
</comment>